<dbReference type="InterPro" id="IPR049942">
    <property type="entry name" value="DML1/Misato"/>
</dbReference>
<evidence type="ECO:0000259" key="6">
    <source>
        <dbReference type="Pfam" id="PF14881"/>
    </source>
</evidence>
<comment type="subcellular location">
    <subcellularLocation>
        <location evidence="2">Mitochondrion</location>
    </subcellularLocation>
</comment>
<dbReference type="Pfam" id="PF10644">
    <property type="entry name" value="Misat_Tub_SegII"/>
    <property type="match status" value="1"/>
</dbReference>
<comment type="function">
    <text evidence="1">Involved in the partitioning of the mitochondrial organelle and mitochondrial DNA (mtDNA) inheritance.</text>
</comment>
<comment type="similarity">
    <text evidence="3">Belongs to the misato family.</text>
</comment>
<evidence type="ECO:0000256" key="1">
    <source>
        <dbReference type="ARBA" id="ARBA00003757"/>
    </source>
</evidence>
<proteinExistence type="inferred from homology"/>
<dbReference type="STRING" id="1213857.A0A484FSI8"/>
<evidence type="ECO:0000256" key="3">
    <source>
        <dbReference type="ARBA" id="ARBA00008507"/>
    </source>
</evidence>
<dbReference type="EMBL" id="AMCV02000016">
    <property type="protein sequence ID" value="TDZ20972.1"/>
    <property type="molecule type" value="Genomic_DNA"/>
</dbReference>
<dbReference type="Gene3D" id="3.40.50.1440">
    <property type="entry name" value="Tubulin/FtsZ, GTPase domain"/>
    <property type="match status" value="1"/>
</dbReference>
<protein>
    <submittedName>
        <fullName evidence="7">Protein dml-1</fullName>
    </submittedName>
</protein>
<evidence type="ECO:0000313" key="8">
    <source>
        <dbReference type="Proteomes" id="UP000014480"/>
    </source>
</evidence>
<feature type="domain" description="Misato Segment II tubulin-like" evidence="5">
    <location>
        <begin position="2"/>
        <end position="113"/>
    </location>
</feature>
<dbReference type="AlphaFoldDB" id="A0A484FSI8"/>
<dbReference type="GO" id="GO:0005739">
    <property type="term" value="C:mitochondrion"/>
    <property type="evidence" value="ECO:0007669"/>
    <property type="project" value="UniProtKB-SubCell"/>
</dbReference>
<dbReference type="InterPro" id="IPR029209">
    <property type="entry name" value="DML1/Misato_tubulin"/>
</dbReference>
<reference evidence="8" key="1">
    <citation type="journal article" date="2013" name="New Phytol.">
        <title>Comparative genomic and transcriptomic analyses reveal the hemibiotrophic stage shift of Colletotrichum fungi.</title>
        <authorList>
            <person name="Gan P."/>
            <person name="Ikeda K."/>
            <person name="Irieda H."/>
            <person name="Narusaka M."/>
            <person name="O'Connell R.J."/>
            <person name="Narusaka Y."/>
            <person name="Takano Y."/>
            <person name="Kubo Y."/>
            <person name="Shirasu K."/>
        </authorList>
    </citation>
    <scope>NUCLEOTIDE SEQUENCE [LARGE SCALE GENOMIC DNA]</scope>
    <source>
        <strain evidence="8">104-T / ATCC 96160 / CBS 514.97 / LARS 414 / MAFF 240422</strain>
    </source>
</reference>
<name>A0A484FSI8_COLOR</name>
<gene>
    <name evidence="7" type="primary">dml-1</name>
    <name evidence="7" type="ORF">Cob_v006346</name>
</gene>
<comment type="caution">
    <text evidence="7">The sequence shown here is derived from an EMBL/GenBank/DDBJ whole genome shotgun (WGS) entry which is preliminary data.</text>
</comment>
<keyword evidence="4" id="KW-0496">Mitochondrion</keyword>
<evidence type="ECO:0000256" key="2">
    <source>
        <dbReference type="ARBA" id="ARBA00004173"/>
    </source>
</evidence>
<organism evidence="7 8">
    <name type="scientific">Colletotrichum orbiculare (strain 104-T / ATCC 96160 / CBS 514.97 / LARS 414 / MAFF 240422)</name>
    <name type="common">Cucumber anthracnose fungus</name>
    <name type="synonym">Colletotrichum lagenarium</name>
    <dbReference type="NCBI Taxonomy" id="1213857"/>
    <lineage>
        <taxon>Eukaryota</taxon>
        <taxon>Fungi</taxon>
        <taxon>Dikarya</taxon>
        <taxon>Ascomycota</taxon>
        <taxon>Pezizomycotina</taxon>
        <taxon>Sordariomycetes</taxon>
        <taxon>Hypocreomycetidae</taxon>
        <taxon>Glomerellales</taxon>
        <taxon>Glomerellaceae</taxon>
        <taxon>Colletotrichum</taxon>
        <taxon>Colletotrichum orbiculare species complex</taxon>
    </lineage>
</organism>
<feature type="domain" description="DML1/Misato tubulin" evidence="6">
    <location>
        <begin position="118"/>
        <end position="285"/>
    </location>
</feature>
<accession>A0A484FSI8</accession>
<sequence length="499" mass="56327">MHEIITLQLGQLSNYAATHFWNTQESYFTYSGQDQSPVNHDVHWRSGVALDGSDTFLPRTVVYDLKGGFGSLRKINALYDASDDETPAHLWEGAPQVFKHPQIDPSAYQKSLDLGTYAPAMKQTDVRYWSDYSRVFYHPKSLNQLHDYELNSSIMPFDKNCLGRELFDALDKEHDIVDRDVRPFVEEADQMQGLQLMTTIDDAWGGFASEYLERLRDEYGKVTIWAWGLQSPVPTTRVDHQRLQMANTARATRFRPNIDVDLQSPWHTAALLSTAMETAGIASRLNTHAYGSGLRATLSHLVSGLNLRGKQTMSRLQMSVGNPTRDWAVVDQTPPSKLDADNADDAELDIDFFDILRKKTMARRGSPHYTNKDPHFFGRSITTRGFSSASDKFEEQRSRQRGALLETSIQRYHTNNGFPLIDSFPRVFLDHKTEPFSGAIGIKTQLSTDTSVSVSMKALRLTVASSIGLEDREHISNELADLAEAYREGWSSGSDDDDE</sequence>
<reference evidence="8" key="2">
    <citation type="journal article" date="2019" name="Mol. Plant Microbe Interact.">
        <title>Genome sequence resources for four phytopathogenic fungi from the Colletotrichum orbiculare species complex.</title>
        <authorList>
            <person name="Gan P."/>
            <person name="Tsushima A."/>
            <person name="Narusaka M."/>
            <person name="Narusaka Y."/>
            <person name="Takano Y."/>
            <person name="Kubo Y."/>
            <person name="Shirasu K."/>
        </authorList>
    </citation>
    <scope>GENOME REANNOTATION</scope>
    <source>
        <strain evidence="8">104-T / ATCC 96160 / CBS 514.97 / LARS 414 / MAFF 240422</strain>
    </source>
</reference>
<keyword evidence="8" id="KW-1185">Reference proteome</keyword>
<evidence type="ECO:0000256" key="4">
    <source>
        <dbReference type="ARBA" id="ARBA00023128"/>
    </source>
</evidence>
<evidence type="ECO:0000259" key="5">
    <source>
        <dbReference type="Pfam" id="PF10644"/>
    </source>
</evidence>
<dbReference type="Proteomes" id="UP000014480">
    <property type="component" value="Unassembled WGS sequence"/>
</dbReference>
<dbReference type="PANTHER" id="PTHR13391">
    <property type="entry name" value="MITOCHONDRIAL DISTRIBUTION REGULATOR MISATO"/>
    <property type="match status" value="1"/>
</dbReference>
<dbReference type="OrthoDB" id="271881at2759"/>
<dbReference type="SUPFAM" id="SSF52490">
    <property type="entry name" value="Tubulin nucleotide-binding domain-like"/>
    <property type="match status" value="1"/>
</dbReference>
<dbReference type="GO" id="GO:0007005">
    <property type="term" value="P:mitochondrion organization"/>
    <property type="evidence" value="ECO:0007669"/>
    <property type="project" value="InterPro"/>
</dbReference>
<evidence type="ECO:0000313" key="7">
    <source>
        <dbReference type="EMBL" id="TDZ20972.1"/>
    </source>
</evidence>
<dbReference type="InterPro" id="IPR019605">
    <property type="entry name" value="Misato_II_tubulin-like"/>
</dbReference>
<dbReference type="PANTHER" id="PTHR13391:SF0">
    <property type="entry name" value="PROTEIN MISATO HOMOLOG 1"/>
    <property type="match status" value="1"/>
</dbReference>
<dbReference type="InterPro" id="IPR036525">
    <property type="entry name" value="Tubulin/FtsZ_GTPase_sf"/>
</dbReference>
<dbReference type="Pfam" id="PF14881">
    <property type="entry name" value="Tubulin_3"/>
    <property type="match status" value="1"/>
</dbReference>